<name>A0A7W9QET2_9ACTN</name>
<dbReference type="AlphaFoldDB" id="A0A7W9QET2"/>
<dbReference type="SUPFAM" id="SSF55486">
    <property type="entry name" value="Metalloproteases ('zincins'), catalytic domain"/>
    <property type="match status" value="1"/>
</dbReference>
<dbReference type="EMBL" id="JACHJL010000017">
    <property type="protein sequence ID" value="MBB5938679.1"/>
    <property type="molecule type" value="Genomic_DNA"/>
</dbReference>
<dbReference type="RefSeq" id="WP_184576596.1">
    <property type="nucleotide sequence ID" value="NZ_JACHJL010000017.1"/>
</dbReference>
<accession>A0A7W9QET2</accession>
<comment type="caution">
    <text evidence="1">The sequence shown here is derived from an EMBL/GenBank/DDBJ whole genome shotgun (WGS) entry which is preliminary data.</text>
</comment>
<organism evidence="1 2">
    <name type="scientific">Streptomyces zagrosensis</name>
    <dbReference type="NCBI Taxonomy" id="1042984"/>
    <lineage>
        <taxon>Bacteria</taxon>
        <taxon>Bacillati</taxon>
        <taxon>Actinomycetota</taxon>
        <taxon>Actinomycetes</taxon>
        <taxon>Kitasatosporales</taxon>
        <taxon>Streptomycetaceae</taxon>
        <taxon>Streptomyces</taxon>
    </lineage>
</organism>
<keyword evidence="2" id="KW-1185">Reference proteome</keyword>
<dbReference type="Proteomes" id="UP000588098">
    <property type="component" value="Unassembled WGS sequence"/>
</dbReference>
<dbReference type="InterPro" id="IPR018766">
    <property type="entry name" value="Zinicin_2"/>
</dbReference>
<evidence type="ECO:0000313" key="1">
    <source>
        <dbReference type="EMBL" id="MBB5938679.1"/>
    </source>
</evidence>
<reference evidence="1 2" key="1">
    <citation type="submission" date="2020-08" db="EMBL/GenBank/DDBJ databases">
        <title>Genomic Encyclopedia of Type Strains, Phase III (KMG-III): the genomes of soil and plant-associated and newly described type strains.</title>
        <authorList>
            <person name="Whitman W."/>
        </authorList>
    </citation>
    <scope>NUCLEOTIDE SEQUENCE [LARGE SCALE GENOMIC DNA]</scope>
    <source>
        <strain evidence="1 2">CECT 8305</strain>
    </source>
</reference>
<gene>
    <name evidence="1" type="ORF">FHS42_005768</name>
</gene>
<evidence type="ECO:0000313" key="2">
    <source>
        <dbReference type="Proteomes" id="UP000588098"/>
    </source>
</evidence>
<sequence>MIRPVVRDETHQQENLAARLHDLIETAGPLVEKITGLTLPVEPVFRILTPAVWRAEAVASVARVCAHDLAECPPAEASRLRAAPKVNRVMLRAMWIMAMGLTVTGATGRSETLVSAEALRHTGLLADHQVMGQMVAHELVHHAQDVAIGGDHRWVTLLPHLHGIGDLARDHIAEGHARWADQRVTEIVFGTVIDDAQAPRSHRYKRRAAFPLVRAIRANKQRAYSEGAAFFREVDTELHQVNRIWSRPELGPNQAEIAHPHQWLARVGAS</sequence>
<protein>
    <submittedName>
        <fullName evidence="1">Uncharacterized protein</fullName>
    </submittedName>
</protein>
<dbReference type="Pfam" id="PF10103">
    <property type="entry name" value="Zincin_2"/>
    <property type="match status" value="1"/>
</dbReference>
<proteinExistence type="predicted"/>